<dbReference type="Proteomes" id="UP000006319">
    <property type="component" value="Unassembled WGS sequence"/>
</dbReference>
<dbReference type="RefSeq" id="XP_004227899.1">
    <property type="nucleotide sequence ID" value="XM_004227851.1"/>
</dbReference>
<keyword evidence="2" id="KW-1185">Reference proteome</keyword>
<dbReference type="VEuPathDB" id="PlasmoDB:PCYB_004300"/>
<accession>K6UF89</accession>
<dbReference type="GeneID" id="14696223"/>
<evidence type="ECO:0000313" key="1">
    <source>
        <dbReference type="EMBL" id="GAB69681.1"/>
    </source>
</evidence>
<protein>
    <submittedName>
        <fullName evidence="1">CYIR protein</fullName>
    </submittedName>
</protein>
<dbReference type="AlphaFoldDB" id="K6UF89"/>
<dbReference type="Pfam" id="PF05795">
    <property type="entry name" value="Plasmodium_Vir"/>
    <property type="match status" value="1"/>
</dbReference>
<dbReference type="EMBL" id="DF157585">
    <property type="protein sequence ID" value="GAB69681.1"/>
    <property type="molecule type" value="Genomic_DNA"/>
</dbReference>
<evidence type="ECO:0000313" key="2">
    <source>
        <dbReference type="Proteomes" id="UP000006319"/>
    </source>
</evidence>
<dbReference type="OrthoDB" id="388066at2759"/>
<dbReference type="InterPro" id="IPR008780">
    <property type="entry name" value="Plasmodium_Vir"/>
</dbReference>
<sequence>MNFDLKRKKNYIMRTKPLVEEASEAVELHKIHEEVFVSEFGKSSDFDQLCNGIDSNLSSKRREIKELCIKLVHNLDKLSQAGDSERNNYCNYIPYWLY</sequence>
<dbReference type="KEGG" id="pcy:PCYB_004300"/>
<proteinExistence type="predicted"/>
<organism evidence="1 2">
    <name type="scientific">Plasmodium cynomolgi (strain B)</name>
    <dbReference type="NCBI Taxonomy" id="1120755"/>
    <lineage>
        <taxon>Eukaryota</taxon>
        <taxon>Sar</taxon>
        <taxon>Alveolata</taxon>
        <taxon>Apicomplexa</taxon>
        <taxon>Aconoidasida</taxon>
        <taxon>Haemosporida</taxon>
        <taxon>Plasmodiidae</taxon>
        <taxon>Plasmodium</taxon>
        <taxon>Plasmodium (Plasmodium)</taxon>
    </lineage>
</organism>
<name>K6UF89_PLACD</name>
<gene>
    <name evidence="1" type="ORF">PCYB_004300</name>
</gene>
<reference evidence="1 2" key="1">
    <citation type="journal article" date="2012" name="Nat. Genet.">
        <title>Plasmodium cynomolgi genome sequences provide insight into Plasmodium vivax and the monkey malaria clade.</title>
        <authorList>
            <person name="Tachibana S."/>
            <person name="Sullivan S.A."/>
            <person name="Kawai S."/>
            <person name="Nakamura S."/>
            <person name="Kim H.R."/>
            <person name="Goto N."/>
            <person name="Arisue N."/>
            <person name="Palacpac N.M.Q."/>
            <person name="Honma H."/>
            <person name="Yagi M."/>
            <person name="Tougan T."/>
            <person name="Katakai Y."/>
            <person name="Kaneko O."/>
            <person name="Mita T."/>
            <person name="Kita K."/>
            <person name="Yasutomi Y."/>
            <person name="Sutton P.L."/>
            <person name="Shakhbatyan R."/>
            <person name="Horii T."/>
            <person name="Yasunaga T."/>
            <person name="Barnwell J.W."/>
            <person name="Escalante A.A."/>
            <person name="Carlton J.M."/>
            <person name="Tanabe K."/>
        </authorList>
    </citation>
    <scope>NUCLEOTIDE SEQUENCE [LARGE SCALE GENOMIC DNA]</scope>
    <source>
        <strain evidence="1 2">B</strain>
    </source>
</reference>